<organism evidence="1 2">
    <name type="scientific">Tunturiibacter gelidiferens</name>
    <dbReference type="NCBI Taxonomy" id="3069689"/>
    <lineage>
        <taxon>Bacteria</taxon>
        <taxon>Pseudomonadati</taxon>
        <taxon>Acidobacteriota</taxon>
        <taxon>Terriglobia</taxon>
        <taxon>Terriglobales</taxon>
        <taxon>Acidobacteriaceae</taxon>
        <taxon>Tunturiibacter</taxon>
    </lineage>
</organism>
<dbReference type="RefSeq" id="WP_260698227.1">
    <property type="nucleotide sequence ID" value="NZ_JACHEB010000005.1"/>
</dbReference>
<keyword evidence="2" id="KW-1185">Reference proteome</keyword>
<dbReference type="EMBL" id="JACHEB010000005">
    <property type="protein sequence ID" value="MBB5329176.1"/>
    <property type="molecule type" value="Genomic_DNA"/>
</dbReference>
<evidence type="ECO:0000313" key="1">
    <source>
        <dbReference type="EMBL" id="MBB5329176.1"/>
    </source>
</evidence>
<dbReference type="AlphaFoldDB" id="A0A9X0QEX8"/>
<protein>
    <submittedName>
        <fullName evidence="1">Uncharacterized protein</fullName>
    </submittedName>
</protein>
<reference evidence="1 2" key="1">
    <citation type="submission" date="2020-08" db="EMBL/GenBank/DDBJ databases">
        <title>Genomic Encyclopedia of Type Strains, Phase IV (KMG-V): Genome sequencing to study the core and pangenomes of soil and plant-associated prokaryotes.</title>
        <authorList>
            <person name="Whitman W."/>
        </authorList>
    </citation>
    <scope>NUCLEOTIDE SEQUENCE [LARGE SCALE GENOMIC DNA]</scope>
    <source>
        <strain evidence="1 2">X5P2</strain>
    </source>
</reference>
<comment type="caution">
    <text evidence="1">The sequence shown here is derived from an EMBL/GenBank/DDBJ whole genome shotgun (WGS) entry which is preliminary data.</text>
</comment>
<gene>
    <name evidence="1" type="ORF">HDF14_002792</name>
</gene>
<sequence length="272" mass="28676">MIPPGTRVTGHVTTASAFVFDATPYAKQRQGVLAIHFDSIDDQGKNLPLNVYVRALADPLTAWAARTPKPSDEDQLGTVTQIGGDLVTPSQKGVMSQDGDIVGYQKRGGIYAHLISASGNSPDSCDASDTEESMGLFSASACGLYGFADCALIGTGKTGEHSTLTLISRRRSPKLWAHSTAGQRVREPRSGLFPTIGFNATGVAVADTGTSTAAGALTPSSISDRSAYGGNLVQLVTDFGRTSALSVRSAYFRLWARRRCSTLQGKLKETVS</sequence>
<name>A0A9X0QEX8_9BACT</name>
<evidence type="ECO:0000313" key="2">
    <source>
        <dbReference type="Proteomes" id="UP000535182"/>
    </source>
</evidence>
<dbReference type="Proteomes" id="UP000535182">
    <property type="component" value="Unassembled WGS sequence"/>
</dbReference>
<accession>A0A9X0QEX8</accession>
<proteinExistence type="predicted"/>